<organism evidence="3 4">
    <name type="scientific">Gilliamella bombicola</name>
    <dbReference type="NCBI Taxonomy" id="1798182"/>
    <lineage>
        <taxon>Bacteria</taxon>
        <taxon>Pseudomonadati</taxon>
        <taxon>Pseudomonadota</taxon>
        <taxon>Gammaproteobacteria</taxon>
        <taxon>Orbales</taxon>
        <taxon>Orbaceae</taxon>
        <taxon>Gilliamella</taxon>
    </lineage>
</organism>
<name>A0A1C3YNQ7_9GAMM</name>
<gene>
    <name evidence="3" type="ORF">GA0061081_10116</name>
</gene>
<dbReference type="OrthoDB" id="7066779at2"/>
<dbReference type="Proteomes" id="UP000199670">
    <property type="component" value="Unassembled WGS sequence"/>
</dbReference>
<sequence>MKKLSLFLILFSFVTFAHAVEEKADTEAKTNTAAESLKDPRVGKQFIPTSKSTEDNIIGYSFLDRQSIKLHPFNERIRVFSEVTNYSPELVQKNDDGTETPYNSIKIDYYANCDKMELAKGKLRTIKNNFGDGELVNTIEIPNRWVAITQDNEQYKLFVIACSLPLANK</sequence>
<dbReference type="RefSeq" id="WP_091345906.1">
    <property type="nucleotide sequence ID" value="NZ_FMAQ01000001.1"/>
</dbReference>
<feature type="chain" id="PRO_5008687612" evidence="1">
    <location>
        <begin position="20"/>
        <end position="169"/>
    </location>
</feature>
<dbReference type="Pfam" id="PF16747">
    <property type="entry name" value="Adhesin_E"/>
    <property type="match status" value="1"/>
</dbReference>
<evidence type="ECO:0000313" key="4">
    <source>
        <dbReference type="Proteomes" id="UP000199670"/>
    </source>
</evidence>
<accession>A0A1C3YNQ7</accession>
<keyword evidence="1" id="KW-0732">Signal</keyword>
<dbReference type="EMBL" id="FMAQ01000001">
    <property type="protein sequence ID" value="SCB71735.1"/>
    <property type="molecule type" value="Genomic_DNA"/>
</dbReference>
<dbReference type="STRING" id="1798182.GA0061081_10116"/>
<dbReference type="InterPro" id="IPR043088">
    <property type="entry name" value="Adhesin_E"/>
</dbReference>
<dbReference type="Gene3D" id="2.40.128.710">
    <property type="entry name" value="Surface-adhesin protein E"/>
    <property type="match status" value="1"/>
</dbReference>
<reference evidence="4" key="1">
    <citation type="submission" date="2016-08" db="EMBL/GenBank/DDBJ databases">
        <authorList>
            <person name="Varghese N."/>
            <person name="Submissions Spin"/>
        </authorList>
    </citation>
    <scope>NUCLEOTIDE SEQUENCE [LARGE SCALE GENOMIC DNA]</scope>
    <source>
        <strain evidence="4">R-53248</strain>
    </source>
</reference>
<feature type="domain" description="Surface-adhesin protein E-like" evidence="2">
    <location>
        <begin position="60"/>
        <end position="163"/>
    </location>
</feature>
<evidence type="ECO:0000259" key="2">
    <source>
        <dbReference type="Pfam" id="PF16747"/>
    </source>
</evidence>
<evidence type="ECO:0000313" key="3">
    <source>
        <dbReference type="EMBL" id="SCB71735.1"/>
    </source>
</evidence>
<protein>
    <submittedName>
        <fullName evidence="3">Surface-adhesin protein E</fullName>
    </submittedName>
</protein>
<evidence type="ECO:0000256" key="1">
    <source>
        <dbReference type="SAM" id="SignalP"/>
    </source>
</evidence>
<proteinExistence type="predicted"/>
<feature type="signal peptide" evidence="1">
    <location>
        <begin position="1"/>
        <end position="19"/>
    </location>
</feature>
<dbReference type="InterPro" id="IPR031939">
    <property type="entry name" value="Adhesin_E-like"/>
</dbReference>
<dbReference type="AlphaFoldDB" id="A0A1C3YNQ7"/>
<keyword evidence="4" id="KW-1185">Reference proteome</keyword>